<dbReference type="RefSeq" id="WP_157947685.1">
    <property type="nucleotide sequence ID" value="NZ_NIGF01000015.1"/>
</dbReference>
<comment type="catalytic activity">
    <reaction evidence="1 7">
        <text>L-glutamate = D-glutamate</text>
        <dbReference type="Rhea" id="RHEA:12813"/>
        <dbReference type="ChEBI" id="CHEBI:29985"/>
        <dbReference type="ChEBI" id="CHEBI:29986"/>
        <dbReference type="EC" id="5.1.1.3"/>
    </reaction>
</comment>
<keyword evidence="3 7" id="KW-0133">Cell shape</keyword>
<evidence type="ECO:0000256" key="3">
    <source>
        <dbReference type="ARBA" id="ARBA00022960"/>
    </source>
</evidence>
<proteinExistence type="inferred from homology"/>
<feature type="binding site" evidence="7">
    <location>
        <begin position="74"/>
        <end position="75"/>
    </location>
    <ligand>
        <name>substrate</name>
    </ligand>
</feature>
<dbReference type="EC" id="5.1.1.3" evidence="2 7"/>
<comment type="pathway">
    <text evidence="7">Cell wall biogenesis; peptidoglycan biosynthesis.</text>
</comment>
<dbReference type="InterPro" id="IPR001920">
    <property type="entry name" value="Asp/Glu_race"/>
</dbReference>
<evidence type="ECO:0000256" key="5">
    <source>
        <dbReference type="ARBA" id="ARBA00023235"/>
    </source>
</evidence>
<feature type="binding site" evidence="7">
    <location>
        <begin position="10"/>
        <end position="11"/>
    </location>
    <ligand>
        <name>substrate</name>
    </ligand>
</feature>
<evidence type="ECO:0000313" key="8">
    <source>
        <dbReference type="EMBL" id="PQV63099.1"/>
    </source>
</evidence>
<dbReference type="FunFam" id="3.40.50.1860:FF:000001">
    <property type="entry name" value="Glutamate racemase"/>
    <property type="match status" value="1"/>
</dbReference>
<dbReference type="InterPro" id="IPR033134">
    <property type="entry name" value="Asp/Glu_racemase_AS_2"/>
</dbReference>
<dbReference type="EMBL" id="NIGF01000015">
    <property type="protein sequence ID" value="PQV63099.1"/>
    <property type="molecule type" value="Genomic_DNA"/>
</dbReference>
<dbReference type="Pfam" id="PF01177">
    <property type="entry name" value="Asp_Glu_race"/>
    <property type="match status" value="1"/>
</dbReference>
<dbReference type="OrthoDB" id="9801055at2"/>
<organism evidence="8 9">
    <name type="scientific">Abditibacterium utsteinense</name>
    <dbReference type="NCBI Taxonomy" id="1960156"/>
    <lineage>
        <taxon>Bacteria</taxon>
        <taxon>Pseudomonadati</taxon>
        <taxon>Abditibacteriota</taxon>
        <taxon>Abditibacteriia</taxon>
        <taxon>Abditibacteriales</taxon>
        <taxon>Abditibacteriaceae</taxon>
        <taxon>Abditibacterium</taxon>
    </lineage>
</organism>
<dbReference type="PANTHER" id="PTHR21198:SF2">
    <property type="entry name" value="GLUTAMATE RACEMASE"/>
    <property type="match status" value="1"/>
</dbReference>
<dbReference type="Gene3D" id="3.40.50.1860">
    <property type="match status" value="2"/>
</dbReference>
<reference evidence="8 9" key="1">
    <citation type="journal article" date="2018" name="Syst. Appl. Microbiol.">
        <title>Abditibacterium utsteinense sp. nov., the first cultivated member of candidate phylum FBP, isolated from ice-free Antarctic soil samples.</title>
        <authorList>
            <person name="Tahon G."/>
            <person name="Tytgat B."/>
            <person name="Lebbe L."/>
            <person name="Carlier A."/>
            <person name="Willems A."/>
        </authorList>
    </citation>
    <scope>NUCLEOTIDE SEQUENCE [LARGE SCALE GENOMIC DNA]</scope>
    <source>
        <strain evidence="8 9">LMG 29911</strain>
    </source>
</reference>
<dbReference type="InterPro" id="IPR015942">
    <property type="entry name" value="Asp/Glu/hydantoin_racemase"/>
</dbReference>
<dbReference type="AlphaFoldDB" id="A0A2S8SQS6"/>
<dbReference type="PROSITE" id="PS00924">
    <property type="entry name" value="ASP_GLU_RACEMASE_2"/>
    <property type="match status" value="1"/>
</dbReference>
<feature type="binding site" evidence="7">
    <location>
        <begin position="42"/>
        <end position="43"/>
    </location>
    <ligand>
        <name>substrate</name>
    </ligand>
</feature>
<dbReference type="SUPFAM" id="SSF53681">
    <property type="entry name" value="Aspartate/glutamate racemase"/>
    <property type="match status" value="2"/>
</dbReference>
<dbReference type="HAMAP" id="MF_00258">
    <property type="entry name" value="Glu_racemase"/>
    <property type="match status" value="1"/>
</dbReference>
<comment type="similarity">
    <text evidence="7">Belongs to the aspartate/glutamate racemases family.</text>
</comment>
<evidence type="ECO:0000256" key="6">
    <source>
        <dbReference type="ARBA" id="ARBA00023316"/>
    </source>
</evidence>
<protein>
    <recommendedName>
        <fullName evidence="2 7">Glutamate racemase</fullName>
        <ecNumber evidence="2 7">5.1.1.3</ecNumber>
    </recommendedName>
</protein>
<evidence type="ECO:0000256" key="7">
    <source>
        <dbReference type="HAMAP-Rule" id="MF_00258"/>
    </source>
</evidence>
<evidence type="ECO:0000256" key="2">
    <source>
        <dbReference type="ARBA" id="ARBA00013090"/>
    </source>
</evidence>
<dbReference type="UniPathway" id="UPA00219"/>
<dbReference type="GO" id="GO:0009252">
    <property type="term" value="P:peptidoglycan biosynthetic process"/>
    <property type="evidence" value="ECO:0007669"/>
    <property type="project" value="UniProtKB-UniRule"/>
</dbReference>
<dbReference type="InParanoid" id="A0A2S8SQS6"/>
<evidence type="ECO:0000256" key="4">
    <source>
        <dbReference type="ARBA" id="ARBA00022984"/>
    </source>
</evidence>
<gene>
    <name evidence="7" type="primary">murI</name>
    <name evidence="8" type="ORF">B1R32_1155</name>
</gene>
<feature type="active site" description="Proton donor/acceptor" evidence="7">
    <location>
        <position position="73"/>
    </location>
</feature>
<evidence type="ECO:0000313" key="9">
    <source>
        <dbReference type="Proteomes" id="UP000237684"/>
    </source>
</evidence>
<dbReference type="PANTHER" id="PTHR21198">
    <property type="entry name" value="GLUTAMATE RACEMASE"/>
    <property type="match status" value="1"/>
</dbReference>
<dbReference type="Proteomes" id="UP000237684">
    <property type="component" value="Unassembled WGS sequence"/>
</dbReference>
<keyword evidence="6 7" id="KW-0961">Cell wall biogenesis/degradation</keyword>
<feature type="active site" description="Proton donor/acceptor" evidence="7">
    <location>
        <position position="183"/>
    </location>
</feature>
<accession>A0A2S8SQS6</accession>
<comment type="function">
    <text evidence="7">Provides the (R)-glutamate required for cell wall biosynthesis.</text>
</comment>
<dbReference type="NCBIfam" id="TIGR00067">
    <property type="entry name" value="glut_race"/>
    <property type="match status" value="1"/>
</dbReference>
<feature type="binding site" evidence="7">
    <location>
        <begin position="184"/>
        <end position="185"/>
    </location>
    <ligand>
        <name>substrate</name>
    </ligand>
</feature>
<name>A0A2S8SQS6_9BACT</name>
<evidence type="ECO:0000256" key="1">
    <source>
        <dbReference type="ARBA" id="ARBA00001602"/>
    </source>
</evidence>
<sequence length="273" mass="29368">MNAPKIGIRDSGVGGLTVARRIKEQVPNADLLYFADTAHVPYGEKSVVQIRHYALSISAFLIEQGAQMVVFACNTTSALALEAARARFEVPVFGVIEPGARGAAQVSRGKVGVLATAATVASGVYSREIRQLWPDLQTLEVACPAFVPLVEAQQTESLQAFEACQNYLQPLLDFGADTVVLGCTHYPLLLAHLQQIAPHIQFIDPADALARQVAAHLAATSAQSTKNEVNSTKNQGARDTFWVSGARDGVEDWVQTLLDNPNPHLEIGPVFDL</sequence>
<dbReference type="GO" id="GO:0008360">
    <property type="term" value="P:regulation of cell shape"/>
    <property type="evidence" value="ECO:0007669"/>
    <property type="project" value="UniProtKB-KW"/>
</dbReference>
<keyword evidence="9" id="KW-1185">Reference proteome</keyword>
<dbReference type="GO" id="GO:0008881">
    <property type="term" value="F:glutamate racemase activity"/>
    <property type="evidence" value="ECO:0007669"/>
    <property type="project" value="UniProtKB-UniRule"/>
</dbReference>
<dbReference type="InterPro" id="IPR004391">
    <property type="entry name" value="Glu_race"/>
</dbReference>
<comment type="caution">
    <text evidence="8">The sequence shown here is derived from an EMBL/GenBank/DDBJ whole genome shotgun (WGS) entry which is preliminary data.</text>
</comment>
<keyword evidence="4 7" id="KW-0573">Peptidoglycan synthesis</keyword>
<keyword evidence="5 7" id="KW-0413">Isomerase</keyword>
<dbReference type="GO" id="GO:0071555">
    <property type="term" value="P:cell wall organization"/>
    <property type="evidence" value="ECO:0007669"/>
    <property type="project" value="UniProtKB-KW"/>
</dbReference>
<dbReference type="FunCoup" id="A0A2S8SQS6">
    <property type="interactions" value="228"/>
</dbReference>